<evidence type="ECO:0000256" key="1">
    <source>
        <dbReference type="SAM" id="MobiDB-lite"/>
    </source>
</evidence>
<reference evidence="2" key="1">
    <citation type="submission" date="2018-11" db="EMBL/GenBank/DDBJ databases">
        <authorList>
            <consortium name="Pathogen Informatics"/>
        </authorList>
    </citation>
    <scope>NUCLEOTIDE SEQUENCE</scope>
</reference>
<protein>
    <submittedName>
        <fullName evidence="2">Uncharacterized protein</fullName>
    </submittedName>
</protein>
<evidence type="ECO:0000313" key="3">
    <source>
        <dbReference type="Proteomes" id="UP000784294"/>
    </source>
</evidence>
<comment type="caution">
    <text evidence="2">The sequence shown here is derived from an EMBL/GenBank/DDBJ whole genome shotgun (WGS) entry which is preliminary data.</text>
</comment>
<dbReference type="Proteomes" id="UP000784294">
    <property type="component" value="Unassembled WGS sequence"/>
</dbReference>
<dbReference type="EMBL" id="CAAALY010247011">
    <property type="protein sequence ID" value="VEL34116.1"/>
    <property type="molecule type" value="Genomic_DNA"/>
</dbReference>
<gene>
    <name evidence="2" type="ORF">PXEA_LOCUS27556</name>
</gene>
<dbReference type="OrthoDB" id="5969272at2759"/>
<dbReference type="AlphaFoldDB" id="A0A448XDI1"/>
<evidence type="ECO:0000313" key="2">
    <source>
        <dbReference type="EMBL" id="VEL34116.1"/>
    </source>
</evidence>
<accession>A0A448XDI1</accession>
<name>A0A448XDI1_9PLAT</name>
<organism evidence="2 3">
    <name type="scientific">Protopolystoma xenopodis</name>
    <dbReference type="NCBI Taxonomy" id="117903"/>
    <lineage>
        <taxon>Eukaryota</taxon>
        <taxon>Metazoa</taxon>
        <taxon>Spiralia</taxon>
        <taxon>Lophotrochozoa</taxon>
        <taxon>Platyhelminthes</taxon>
        <taxon>Monogenea</taxon>
        <taxon>Polyopisthocotylea</taxon>
        <taxon>Polystomatidea</taxon>
        <taxon>Polystomatidae</taxon>
        <taxon>Protopolystoma</taxon>
    </lineage>
</organism>
<sequence length="335" mass="37918">MDRFPTFAQTTSALQTRVLSSAPSQHLQLLTGIPAPTATTSYQMALEPAVLLQRHQQLEIRLSSLCSATARCRSEVNLTLRLLRAVTDAEASLSQVTIYLGRAQRHLDLLDSRTGPSRQEAVQATRADLDEQMTRAHLLVNTHVPSLEQLATKFSIFSGSIFHFYLPSLLITLILTAPRARQRIQPIVSRLHDSLGHLRRLYDELRVRSEQHIRLARPPISFSGLPSAKISRRHISPRAYPSYKQDEDEQPDLAPSTMAPQRATSERPLSARPPRIVKPLQNQVIIEGKRIVMETVFDSGLPGEEIFAKRKRFHCFINYLQRKVSFQLISCYILC</sequence>
<keyword evidence="3" id="KW-1185">Reference proteome</keyword>
<feature type="region of interest" description="Disordered" evidence="1">
    <location>
        <begin position="239"/>
        <end position="273"/>
    </location>
</feature>
<proteinExistence type="predicted"/>